<keyword evidence="4 8" id="KW-1133">Transmembrane helix</keyword>
<comment type="caution">
    <text evidence="10">The sequence shown here is derived from an EMBL/GenBank/DDBJ whole genome shotgun (WGS) entry which is preliminary data.</text>
</comment>
<dbReference type="OrthoDB" id="9799090at2"/>
<dbReference type="PANTHER" id="PTHR11003:SF291">
    <property type="entry name" value="IP11374P"/>
    <property type="match status" value="1"/>
</dbReference>
<evidence type="ECO:0000256" key="3">
    <source>
        <dbReference type="ARBA" id="ARBA00022692"/>
    </source>
</evidence>
<feature type="domain" description="Potassium channel" evidence="9">
    <location>
        <begin position="30"/>
        <end position="102"/>
    </location>
</feature>
<accession>A0A844HW08</accession>
<evidence type="ECO:0000256" key="8">
    <source>
        <dbReference type="SAM" id="Phobius"/>
    </source>
</evidence>
<evidence type="ECO:0000259" key="9">
    <source>
        <dbReference type="Pfam" id="PF07885"/>
    </source>
</evidence>
<dbReference type="Pfam" id="PF07885">
    <property type="entry name" value="Ion_trans_2"/>
    <property type="match status" value="1"/>
</dbReference>
<keyword evidence="2" id="KW-0813">Transport</keyword>
<dbReference type="SUPFAM" id="SSF81324">
    <property type="entry name" value="Voltage-gated potassium channels"/>
    <property type="match status" value="1"/>
</dbReference>
<evidence type="ECO:0000256" key="5">
    <source>
        <dbReference type="ARBA" id="ARBA00023065"/>
    </source>
</evidence>
<keyword evidence="7" id="KW-0407">Ion channel</keyword>
<evidence type="ECO:0000313" key="10">
    <source>
        <dbReference type="EMBL" id="MTH61652.1"/>
    </source>
</evidence>
<organism evidence="10 11">
    <name type="scientific">Paracoccus litorisediminis</name>
    <dbReference type="NCBI Taxonomy" id="2006130"/>
    <lineage>
        <taxon>Bacteria</taxon>
        <taxon>Pseudomonadati</taxon>
        <taxon>Pseudomonadota</taxon>
        <taxon>Alphaproteobacteria</taxon>
        <taxon>Rhodobacterales</taxon>
        <taxon>Paracoccaceae</taxon>
        <taxon>Paracoccus</taxon>
    </lineage>
</organism>
<dbReference type="GO" id="GO:0005886">
    <property type="term" value="C:plasma membrane"/>
    <property type="evidence" value="ECO:0007669"/>
    <property type="project" value="TreeGrafter"/>
</dbReference>
<keyword evidence="3 8" id="KW-0812">Transmembrane</keyword>
<reference evidence="10 11" key="1">
    <citation type="submission" date="2019-11" db="EMBL/GenBank/DDBJ databases">
        <authorList>
            <person name="Dong K."/>
        </authorList>
    </citation>
    <scope>NUCLEOTIDE SEQUENCE [LARGE SCALE GENOMIC DNA]</scope>
    <source>
        <strain evidence="10 11">NBRC 112902</strain>
    </source>
</reference>
<dbReference type="Proteomes" id="UP000449846">
    <property type="component" value="Unassembled WGS sequence"/>
</dbReference>
<keyword evidence="11" id="KW-1185">Reference proteome</keyword>
<feature type="transmembrane region" description="Helical" evidence="8">
    <location>
        <begin position="80"/>
        <end position="102"/>
    </location>
</feature>
<gene>
    <name evidence="10" type="ORF">GL300_20780</name>
</gene>
<dbReference type="EMBL" id="WMIG01000018">
    <property type="protein sequence ID" value="MTH61652.1"/>
    <property type="molecule type" value="Genomic_DNA"/>
</dbReference>
<keyword evidence="5" id="KW-0406">Ion transport</keyword>
<keyword evidence="6 8" id="KW-0472">Membrane</keyword>
<dbReference type="PANTHER" id="PTHR11003">
    <property type="entry name" value="POTASSIUM CHANNEL, SUBFAMILY K"/>
    <property type="match status" value="1"/>
</dbReference>
<feature type="transmembrane region" description="Helical" evidence="8">
    <location>
        <begin position="26"/>
        <end position="42"/>
    </location>
</feature>
<comment type="subcellular location">
    <subcellularLocation>
        <location evidence="1">Membrane</location>
        <topology evidence="1">Multi-pass membrane protein</topology>
    </subcellularLocation>
</comment>
<evidence type="ECO:0000256" key="2">
    <source>
        <dbReference type="ARBA" id="ARBA00022448"/>
    </source>
</evidence>
<name>A0A844HW08_9RHOB</name>
<dbReference type="GO" id="GO:0030322">
    <property type="term" value="P:stabilization of membrane potential"/>
    <property type="evidence" value="ECO:0007669"/>
    <property type="project" value="TreeGrafter"/>
</dbReference>
<dbReference type="InterPro" id="IPR013099">
    <property type="entry name" value="K_chnl_dom"/>
</dbReference>
<dbReference type="AlphaFoldDB" id="A0A844HW08"/>
<protein>
    <recommendedName>
        <fullName evidence="9">Potassium channel domain-containing protein</fullName>
    </recommendedName>
</protein>
<dbReference type="Gene3D" id="1.10.287.70">
    <property type="match status" value="1"/>
</dbReference>
<dbReference type="GO" id="GO:0015271">
    <property type="term" value="F:outward rectifier potassium channel activity"/>
    <property type="evidence" value="ECO:0007669"/>
    <property type="project" value="TreeGrafter"/>
</dbReference>
<dbReference type="RefSeq" id="WP_155041602.1">
    <property type="nucleotide sequence ID" value="NZ_WMIG01000018.1"/>
</dbReference>
<sequence>MRLLHAYATLFWAVIAAFRSTRVQALLLICALIALAQAAVFARLEGWRFLDAFYFAVVSMATVGYGDLTPQTPLGKICAMAFLLVGIGVFVLTVSSIAQVILQQVVQAEEARDNPPDDPGGGDSR</sequence>
<dbReference type="GO" id="GO:0022841">
    <property type="term" value="F:potassium ion leak channel activity"/>
    <property type="evidence" value="ECO:0007669"/>
    <property type="project" value="TreeGrafter"/>
</dbReference>
<evidence type="ECO:0000256" key="6">
    <source>
        <dbReference type="ARBA" id="ARBA00023136"/>
    </source>
</evidence>
<evidence type="ECO:0000256" key="7">
    <source>
        <dbReference type="ARBA" id="ARBA00023303"/>
    </source>
</evidence>
<evidence type="ECO:0000256" key="4">
    <source>
        <dbReference type="ARBA" id="ARBA00022989"/>
    </source>
</evidence>
<dbReference type="InterPro" id="IPR003280">
    <property type="entry name" value="2pore_dom_K_chnl"/>
</dbReference>
<proteinExistence type="predicted"/>
<evidence type="ECO:0000256" key="1">
    <source>
        <dbReference type="ARBA" id="ARBA00004141"/>
    </source>
</evidence>
<evidence type="ECO:0000313" key="11">
    <source>
        <dbReference type="Proteomes" id="UP000449846"/>
    </source>
</evidence>